<dbReference type="CDD" id="cd01314">
    <property type="entry name" value="D-HYD"/>
    <property type="match status" value="1"/>
</dbReference>
<evidence type="ECO:0000256" key="4">
    <source>
        <dbReference type="ARBA" id="ARBA00022801"/>
    </source>
</evidence>
<dbReference type="Gene3D" id="3.20.20.140">
    <property type="entry name" value="Metal-dependent hydrolases"/>
    <property type="match status" value="1"/>
</dbReference>
<feature type="domain" description="Amidohydrolase-related" evidence="5">
    <location>
        <begin position="49"/>
        <end position="438"/>
    </location>
</feature>
<dbReference type="GO" id="GO:0005829">
    <property type="term" value="C:cytosol"/>
    <property type="evidence" value="ECO:0007669"/>
    <property type="project" value="TreeGrafter"/>
</dbReference>
<evidence type="ECO:0000256" key="2">
    <source>
        <dbReference type="ARBA" id="ARBA00008829"/>
    </source>
</evidence>
<dbReference type="GO" id="GO:0046872">
    <property type="term" value="F:metal ion binding"/>
    <property type="evidence" value="ECO:0007669"/>
    <property type="project" value="UniProtKB-KW"/>
</dbReference>
<comment type="cofactor">
    <cofactor evidence="1">
        <name>Zn(2+)</name>
        <dbReference type="ChEBI" id="CHEBI:29105"/>
    </cofactor>
</comment>
<evidence type="ECO:0000313" key="6">
    <source>
        <dbReference type="EMBL" id="CUV09061.1"/>
    </source>
</evidence>
<dbReference type="PANTHER" id="PTHR11647:SF1">
    <property type="entry name" value="COLLAPSIN RESPONSE MEDIATOR PROTEIN"/>
    <property type="match status" value="1"/>
</dbReference>
<dbReference type="GO" id="GO:0004157">
    <property type="term" value="F:dihydropyrimidinase activity"/>
    <property type="evidence" value="ECO:0007669"/>
    <property type="project" value="UniProtKB-EC"/>
</dbReference>
<comment type="similarity">
    <text evidence="2">Belongs to the metallo-dependent hydrolases superfamily. Hydantoinase/dihydropyrimidinase family.</text>
</comment>
<dbReference type="InterPro" id="IPR011778">
    <property type="entry name" value="Hydantoinase/dihydroPyrase"/>
</dbReference>
<dbReference type="SUPFAM" id="SSF51338">
    <property type="entry name" value="Composite domain of metallo-dependent hydrolases"/>
    <property type="match status" value="2"/>
</dbReference>
<dbReference type="Gene3D" id="2.30.40.10">
    <property type="entry name" value="Urease, subunit C, domain 1"/>
    <property type="match status" value="1"/>
</dbReference>
<sequence length="464" mass="51215">MSILIKNGRIITAVDDYMGDVFIENETITHIGKSLDMEADEILDASGKYLFPGGLDPHTHLDMPFGGTVSADDFETGTRAAAHGGTTTLVDFAIQTKGQSTLEALDTWHAKAEGKTAIDYGFHMIVTDLEDDRVHEMKMLADEGVTSYKLFMAYPGVLYVDDGTIYRAMRKAGENGTVVCMHAENGIVIDEIVKRALAEGKTEPKYHALTRPTRMEAEGVHRAISIAEVANVPVYIVHLSSSDALEQVMLARNRGVHAFAETCPQYLFLDHSYYEQEGFEGAKYVMTPALREKWNQDELWKGLKFGDLQSISTDHCPFCFKDQKTLGIDDFSKIPNGGPGVENRMSLVFNGGVNSGRISLNKFVELTSTAAAKTFGLFPKKGTIAVSSDADIVIFDPNRKETISVDNSCTHHMRVDYNAYEGFEVTGFTETVLSRGKIIIKDCEYMGKKGDGQFLKRGLYGGMK</sequence>
<proteinExistence type="inferred from homology"/>
<dbReference type="AlphaFoldDB" id="A0A170QCF5"/>
<evidence type="ECO:0000259" key="5">
    <source>
        <dbReference type="Pfam" id="PF01979"/>
    </source>
</evidence>
<accession>A0A170QCF5</accession>
<evidence type="ECO:0000256" key="1">
    <source>
        <dbReference type="ARBA" id="ARBA00001947"/>
    </source>
</evidence>
<evidence type="ECO:0000256" key="3">
    <source>
        <dbReference type="ARBA" id="ARBA00022723"/>
    </source>
</evidence>
<dbReference type="PANTHER" id="PTHR11647">
    <property type="entry name" value="HYDRANTOINASE/DIHYDROPYRIMIDINASE FAMILY MEMBER"/>
    <property type="match status" value="1"/>
</dbReference>
<dbReference type="FunFam" id="3.20.20.140:FF:000076">
    <property type="entry name" value="Dihydropyrimidinase like 2"/>
    <property type="match status" value="1"/>
</dbReference>
<reference evidence="6" key="1">
    <citation type="submission" date="2015-10" db="EMBL/GenBank/DDBJ databases">
        <authorList>
            <person name="Gilbert D.G."/>
        </authorList>
    </citation>
    <scope>NUCLEOTIDE SEQUENCE</scope>
</reference>
<keyword evidence="4 6" id="KW-0378">Hydrolase</keyword>
<dbReference type="InterPro" id="IPR011059">
    <property type="entry name" value="Metal-dep_hydrolase_composite"/>
</dbReference>
<protein>
    <submittedName>
        <fullName evidence="6">Dihydropyrimidinase</fullName>
        <ecNumber evidence="6">3.5.2.2</ecNumber>
    </submittedName>
</protein>
<name>A0A170QCF5_9ZZZZ</name>
<dbReference type="NCBIfam" id="TIGR02033">
    <property type="entry name" value="D-hydantoinase"/>
    <property type="match status" value="1"/>
</dbReference>
<gene>
    <name evidence="6" type="ORF">MGWOODY_Mmi2225</name>
</gene>
<dbReference type="Pfam" id="PF01979">
    <property type="entry name" value="Amidohydro_1"/>
    <property type="match status" value="1"/>
</dbReference>
<organism evidence="6">
    <name type="scientific">hydrothermal vent metagenome</name>
    <dbReference type="NCBI Taxonomy" id="652676"/>
    <lineage>
        <taxon>unclassified sequences</taxon>
        <taxon>metagenomes</taxon>
        <taxon>ecological metagenomes</taxon>
    </lineage>
</organism>
<dbReference type="EMBL" id="FAXC01000169">
    <property type="protein sequence ID" value="CUV09061.1"/>
    <property type="molecule type" value="Genomic_DNA"/>
</dbReference>
<dbReference type="SUPFAM" id="SSF51556">
    <property type="entry name" value="Metallo-dependent hydrolases"/>
    <property type="match status" value="1"/>
</dbReference>
<dbReference type="InterPro" id="IPR050378">
    <property type="entry name" value="Metallo-dep_Hydrolases_sf"/>
</dbReference>
<dbReference type="EC" id="3.5.2.2" evidence="6"/>
<dbReference type="InterPro" id="IPR006680">
    <property type="entry name" value="Amidohydro-rel"/>
</dbReference>
<dbReference type="InterPro" id="IPR032466">
    <property type="entry name" value="Metal_Hydrolase"/>
</dbReference>
<keyword evidence="3" id="KW-0479">Metal-binding</keyword>